<reference evidence="1 2" key="2">
    <citation type="submission" date="2017-10" db="EMBL/GenBank/DDBJ databases">
        <title>Genome analyses suggest a sexual origin of heterokaryosis in a supposedly ancient asexual fungus.</title>
        <authorList>
            <person name="Corradi N."/>
            <person name="Sedzielewska K."/>
            <person name="Noel J."/>
            <person name="Charron P."/>
            <person name="Farinelli L."/>
            <person name="Marton T."/>
            <person name="Kruger M."/>
            <person name="Pelin A."/>
            <person name="Brachmann A."/>
            <person name="Corradi N."/>
        </authorList>
    </citation>
    <scope>NUCLEOTIDE SEQUENCE [LARGE SCALE GENOMIC DNA]</scope>
    <source>
        <strain evidence="1 2">A1</strain>
    </source>
</reference>
<dbReference type="Pfam" id="PF14441">
    <property type="entry name" value="OTT_1508_deam"/>
    <property type="match status" value="1"/>
</dbReference>
<dbReference type="VEuPathDB" id="FungiDB:RhiirA1_542227"/>
<evidence type="ECO:0000313" key="2">
    <source>
        <dbReference type="Proteomes" id="UP000232688"/>
    </source>
</evidence>
<accession>A0A2N0QYK9</accession>
<evidence type="ECO:0000313" key="1">
    <source>
        <dbReference type="EMBL" id="PKC56148.1"/>
    </source>
</evidence>
<dbReference type="Proteomes" id="UP000232688">
    <property type="component" value="Unassembled WGS sequence"/>
</dbReference>
<reference evidence="1 2" key="1">
    <citation type="submission" date="2017-10" db="EMBL/GenBank/DDBJ databases">
        <title>Extensive intraspecific genome diversity in a model arbuscular mycorrhizal fungus.</title>
        <authorList>
            <person name="Chen E.C.H."/>
            <person name="Morin E."/>
            <person name="Baudet D."/>
            <person name="Noel J."/>
            <person name="Ndikumana S."/>
            <person name="Charron P."/>
            <person name="St-Onge C."/>
            <person name="Giorgi J."/>
            <person name="Grigoriev I.V."/>
            <person name="Roux C."/>
            <person name="Martin F.M."/>
            <person name="Corradi N."/>
        </authorList>
    </citation>
    <scope>NUCLEOTIDE SEQUENCE [LARGE SCALE GENOMIC DNA]</scope>
    <source>
        <strain evidence="1 2">A1</strain>
    </source>
</reference>
<dbReference type="VEuPathDB" id="FungiDB:FUN_023552"/>
<sequence length="425" mass="49288">MGQSKKEILEKNFYSKVFVARSVRFAIDKASNRDTELSSPNKFIGKLATILAREREVVALSLKILPNNKCKIYIAKNDEWLPKDREYINKVKKVLINVSKEAPMTFAEAHERDDVKKLAITIFEYCKHKVIFRLNKLRKDIAKDEIYIRSFLDYAKSDGVDDVMHSEIHVISRVCYNYYPTAKKDPTIPEKFLRHIKKVGSYIGSFIYIIDCACKPEYKTQFSCIELKLLDPNTAVKTVSSWSDTVKHYFRNQTNNVFYEFKERCLNDPVIKEDLVRVYGKNGKETPGMLDCEVTKKLRLHAEMNVLLKLMDHGKKDIGYIAVSKKCCYLCDLYINFLKSKGYNITISGSHKKLYHFWELPDALKQEFINYATSELDYIIEQETNNHTNIIAISDSDPDSDDSDPDRKHGFAASYCDDLVIDYIN</sequence>
<dbReference type="InterPro" id="IPR027796">
    <property type="entry name" value="OTT_1508_deam-like"/>
</dbReference>
<comment type="caution">
    <text evidence="1">The sequence shown here is derived from an EMBL/GenBank/DDBJ whole genome shotgun (WGS) entry which is preliminary data.</text>
</comment>
<gene>
    <name evidence="1" type="ORF">RhiirA1_542227</name>
</gene>
<dbReference type="EMBL" id="LLXH01002252">
    <property type="protein sequence ID" value="PKC56148.1"/>
    <property type="molecule type" value="Genomic_DNA"/>
</dbReference>
<dbReference type="AlphaFoldDB" id="A0A2N0QYK9"/>
<dbReference type="VEuPathDB" id="FungiDB:RhiirFUN_021195"/>
<name>A0A2N0QYK9_9GLOM</name>
<organism evidence="1 2">
    <name type="scientific">Rhizophagus irregularis</name>
    <dbReference type="NCBI Taxonomy" id="588596"/>
    <lineage>
        <taxon>Eukaryota</taxon>
        <taxon>Fungi</taxon>
        <taxon>Fungi incertae sedis</taxon>
        <taxon>Mucoromycota</taxon>
        <taxon>Glomeromycotina</taxon>
        <taxon>Glomeromycetes</taxon>
        <taxon>Glomerales</taxon>
        <taxon>Glomeraceae</taxon>
        <taxon>Rhizophagus</taxon>
    </lineage>
</organism>
<protein>
    <submittedName>
        <fullName evidence="1">Uncharacterized protein</fullName>
    </submittedName>
</protein>
<proteinExistence type="predicted"/>